<dbReference type="SMART" id="SM00179">
    <property type="entry name" value="EGF_CA"/>
    <property type="match status" value="1"/>
</dbReference>
<dbReference type="GO" id="GO:0005509">
    <property type="term" value="F:calcium ion binding"/>
    <property type="evidence" value="ECO:0007669"/>
    <property type="project" value="InterPro"/>
</dbReference>
<reference evidence="3 5" key="2">
    <citation type="journal article" date="2010" name="BMC Genomics">
        <title>Salmo salar and Esox lucius full-length cDNA sequences reveal changes in evolutionary pressures on a post-tetraploidization genome.</title>
        <authorList>
            <person name="Leong J.S."/>
            <person name="Jantzen S.G."/>
            <person name="von Schalburg K.R."/>
            <person name="Cooper G.A."/>
            <person name="Messmer A.M."/>
            <person name="Liao N.Y."/>
            <person name="Munro S."/>
            <person name="Moore R."/>
            <person name="Holt R.A."/>
            <person name="Jones S.J."/>
            <person name="Davidson W.S."/>
            <person name="Koop B.F."/>
        </authorList>
    </citation>
    <scope>NUCLEOTIDE SEQUENCE</scope>
    <source>
        <tissue evidence="3">Thymus</tissue>
    </source>
</reference>
<sequence length="63" mass="6808">MDPAPWRDMNECEETNGGCEALCCNTIGSFCCKCPLGQELMEDGKTCQAEVGHSFAAPIHAQQ</sequence>
<dbReference type="OrthoDB" id="4405280at2759"/>
<dbReference type="CTD" id="1953"/>
<evidence type="ECO:0000313" key="3">
    <source>
        <dbReference type="EMBL" id="ACI66251.1"/>
    </source>
</evidence>
<organism evidence="3">
    <name type="scientific">Salmo salar</name>
    <name type="common">Atlantic salmon</name>
    <dbReference type="NCBI Taxonomy" id="8030"/>
    <lineage>
        <taxon>Eukaryota</taxon>
        <taxon>Metazoa</taxon>
        <taxon>Chordata</taxon>
        <taxon>Craniata</taxon>
        <taxon>Vertebrata</taxon>
        <taxon>Euteleostomi</taxon>
        <taxon>Actinopterygii</taxon>
        <taxon>Neopterygii</taxon>
        <taxon>Teleostei</taxon>
        <taxon>Protacanthopterygii</taxon>
        <taxon>Salmoniformes</taxon>
        <taxon>Salmonidae</taxon>
        <taxon>Salmoninae</taxon>
        <taxon>Salmo</taxon>
    </lineage>
</organism>
<dbReference type="STRING" id="8030.ENSSSAP00000075205"/>
<dbReference type="PROSITE" id="PS01187">
    <property type="entry name" value="EGF_CA"/>
    <property type="match status" value="1"/>
</dbReference>
<dbReference type="KEGG" id="sasa:100195608"/>
<evidence type="ECO:0000256" key="1">
    <source>
        <dbReference type="ARBA" id="ARBA00023157"/>
    </source>
</evidence>
<dbReference type="InterPro" id="IPR001881">
    <property type="entry name" value="EGF-like_Ca-bd_dom"/>
</dbReference>
<evidence type="ECO:0000259" key="2">
    <source>
        <dbReference type="SMART" id="SM00179"/>
    </source>
</evidence>
<dbReference type="GeneID" id="100195608"/>
<keyword evidence="4" id="KW-1185">Reference proteome</keyword>
<dbReference type="SUPFAM" id="SSF57196">
    <property type="entry name" value="EGF/Laminin"/>
    <property type="match status" value="1"/>
</dbReference>
<dbReference type="Gene3D" id="2.10.25.10">
    <property type="entry name" value="Laminin"/>
    <property type="match status" value="1"/>
</dbReference>
<protein>
    <submittedName>
        <fullName evidence="3 5">Multiple epidermal growth factor-like domains 6</fullName>
    </submittedName>
</protein>
<keyword evidence="1" id="KW-1015">Disulfide bond</keyword>
<accession>B5X5Y1</accession>
<dbReference type="Proteomes" id="UP001652741">
    <property type="component" value="Chromosome ssa13"/>
</dbReference>
<dbReference type="Pfam" id="PF14670">
    <property type="entry name" value="FXa_inhibition"/>
    <property type="match status" value="1"/>
</dbReference>
<reference evidence="5" key="4">
    <citation type="submission" date="2025-04" db="UniProtKB">
        <authorList>
            <consortium name="RefSeq"/>
        </authorList>
    </citation>
    <scope>IDENTIFICATION</scope>
</reference>
<reference evidence="3" key="1">
    <citation type="submission" date="2008-10" db="EMBL/GenBank/DDBJ databases">
        <authorList>
            <consortium name="cGRASP (B.F. Koop &amp; W.S. Davidson)"/>
            <person name="Leong J."/>
            <person name="von Schalburg K."/>
            <person name="Cooper G."/>
            <person name="Moore R."/>
            <person name="Holt R."/>
            <person name="Davidson W.S."/>
            <person name="Koop B.F."/>
        </authorList>
    </citation>
    <scope>NUCLEOTIDE SEQUENCE</scope>
    <source>
        <tissue evidence="3">Thymus</tissue>
    </source>
</reference>
<feature type="domain" description="EGF-like calcium-binding" evidence="2">
    <location>
        <begin position="8"/>
        <end position="48"/>
    </location>
</feature>
<gene>
    <name evidence="3" type="primary">MEGF6</name>
    <name evidence="5" type="synonym">megf6</name>
</gene>
<proteinExistence type="evidence at transcript level"/>
<evidence type="ECO:0000313" key="4">
    <source>
        <dbReference type="Proteomes" id="UP001652741"/>
    </source>
</evidence>
<evidence type="ECO:0000313" key="5">
    <source>
        <dbReference type="RefSeq" id="NP_001134109.1"/>
    </source>
</evidence>
<reference evidence="3" key="3">
    <citation type="submission" date="2010-08" db="EMBL/GenBank/DDBJ databases">
        <authorList>
            <consortium name="cGRASP (B.F. Koop &amp; W.S. Davidson)"/>
        </authorList>
    </citation>
    <scope>NUCLEOTIDE SEQUENCE</scope>
    <source>
        <tissue evidence="3">Thymus</tissue>
    </source>
</reference>
<dbReference type="RefSeq" id="NP_001134109.1">
    <property type="nucleotide sequence ID" value="NM_001140637.2"/>
</dbReference>
<dbReference type="InterPro" id="IPR018097">
    <property type="entry name" value="EGF_Ca-bd_CS"/>
</dbReference>
<dbReference type="PaxDb" id="8030-ENSSSAP00000075205"/>
<name>B5X5Y1_SALSA</name>
<dbReference type="AlphaFoldDB" id="B5X5Y1"/>
<dbReference type="EMBL" id="BT046450">
    <property type="protein sequence ID" value="ACI66251.1"/>
    <property type="molecule type" value="mRNA"/>
</dbReference>
<dbReference type="GO" id="GO:0032502">
    <property type="term" value="P:developmental process"/>
    <property type="evidence" value="ECO:0007669"/>
    <property type="project" value="UniProtKB-ARBA"/>
</dbReference>